<organism evidence="2 3">
    <name type="scientific">Guyanagaster necrorhizus</name>
    <dbReference type="NCBI Taxonomy" id="856835"/>
    <lineage>
        <taxon>Eukaryota</taxon>
        <taxon>Fungi</taxon>
        <taxon>Dikarya</taxon>
        <taxon>Basidiomycota</taxon>
        <taxon>Agaricomycotina</taxon>
        <taxon>Agaricomycetes</taxon>
        <taxon>Agaricomycetidae</taxon>
        <taxon>Agaricales</taxon>
        <taxon>Marasmiineae</taxon>
        <taxon>Physalacriaceae</taxon>
        <taxon>Guyanagaster</taxon>
    </lineage>
</organism>
<dbReference type="RefSeq" id="XP_043032665.1">
    <property type="nucleotide sequence ID" value="XM_043187684.1"/>
</dbReference>
<dbReference type="EMBL" id="MU250612">
    <property type="protein sequence ID" value="KAG7439161.1"/>
    <property type="molecule type" value="Genomic_DNA"/>
</dbReference>
<gene>
    <name evidence="2" type="ORF">BT62DRAFT_939228</name>
</gene>
<proteinExistence type="predicted"/>
<name>A0A9P8AL21_9AGAR</name>
<comment type="caution">
    <text evidence="2">The sequence shown here is derived from an EMBL/GenBank/DDBJ whole genome shotgun (WGS) entry which is preliminary data.</text>
</comment>
<evidence type="ECO:0000256" key="1">
    <source>
        <dbReference type="SAM" id="MobiDB-lite"/>
    </source>
</evidence>
<evidence type="ECO:0000313" key="2">
    <source>
        <dbReference type="EMBL" id="KAG7439161.1"/>
    </source>
</evidence>
<evidence type="ECO:0000313" key="3">
    <source>
        <dbReference type="Proteomes" id="UP000812287"/>
    </source>
</evidence>
<dbReference type="AlphaFoldDB" id="A0A9P8AL21"/>
<dbReference type="OrthoDB" id="2855464at2759"/>
<feature type="region of interest" description="Disordered" evidence="1">
    <location>
        <begin position="37"/>
        <end position="66"/>
    </location>
</feature>
<dbReference type="Proteomes" id="UP000812287">
    <property type="component" value="Unassembled WGS sequence"/>
</dbReference>
<accession>A0A9P8AL21</accession>
<sequence>MAPCEVERSAMLTLADCALEQIPLWLRMYPEDRAVRASTVEDTPETSSDCGGHKSASSVDGDAGRPSKLDKYEASLVVFQVPHLIVHRSEQLAEASGSASPPLPPRIPPLQNRAQRFDFVDLSRIPKVYEWLVRNDTLLHSHFMSECTYPMPNHNEFGKMIRKTCHERKEFLDADKWVKVIEKYRVVCKGCDSAVALDSRNGYYYPNFWVKHRSFCPGIYAIWLRENGMGIDSDKKWFRKHRQSIEDTKAKL</sequence>
<protein>
    <submittedName>
        <fullName evidence="2">Uncharacterized protein</fullName>
    </submittedName>
</protein>
<reference evidence="2" key="1">
    <citation type="submission" date="2020-11" db="EMBL/GenBank/DDBJ databases">
        <title>Adaptations for nitrogen fixation in a non-lichenized fungal sporocarp promotes dispersal by wood-feeding termites.</title>
        <authorList>
            <consortium name="DOE Joint Genome Institute"/>
            <person name="Koch R.A."/>
            <person name="Yoon G."/>
            <person name="Arayal U."/>
            <person name="Lail K."/>
            <person name="Amirebrahimi M."/>
            <person name="Labutti K."/>
            <person name="Lipzen A."/>
            <person name="Riley R."/>
            <person name="Barry K."/>
            <person name="Henrissat B."/>
            <person name="Grigoriev I.V."/>
            <person name="Herr J.R."/>
            <person name="Aime M.C."/>
        </authorList>
    </citation>
    <scope>NUCLEOTIDE SEQUENCE</scope>
    <source>
        <strain evidence="2">MCA 3950</strain>
    </source>
</reference>
<dbReference type="GeneID" id="66109981"/>
<keyword evidence="3" id="KW-1185">Reference proteome</keyword>